<keyword evidence="1" id="KW-0472">Membrane</keyword>
<comment type="caution">
    <text evidence="2">The sequence shown here is derived from an EMBL/GenBank/DDBJ whole genome shotgun (WGS) entry which is preliminary data.</text>
</comment>
<gene>
    <name evidence="2" type="ORF">HNQ60_004152</name>
</gene>
<proteinExistence type="predicted"/>
<reference evidence="2 3" key="1">
    <citation type="submission" date="2020-08" db="EMBL/GenBank/DDBJ databases">
        <title>Genomic Encyclopedia of Type Strains, Phase IV (KMG-IV): sequencing the most valuable type-strain genomes for metagenomic binning, comparative biology and taxonomic classification.</title>
        <authorList>
            <person name="Goeker M."/>
        </authorList>
    </citation>
    <scope>NUCLEOTIDE SEQUENCE [LARGE SCALE GENOMIC DNA]</scope>
    <source>
        <strain evidence="2 3">DSM 26723</strain>
    </source>
</reference>
<feature type="transmembrane region" description="Helical" evidence="1">
    <location>
        <begin position="113"/>
        <end position="131"/>
    </location>
</feature>
<keyword evidence="1" id="KW-1133">Transmembrane helix</keyword>
<dbReference type="EMBL" id="JACHHZ010000005">
    <property type="protein sequence ID" value="MBB6095262.1"/>
    <property type="molecule type" value="Genomic_DNA"/>
</dbReference>
<accession>A0A841HTE3</accession>
<feature type="transmembrane region" description="Helical" evidence="1">
    <location>
        <begin position="12"/>
        <end position="34"/>
    </location>
</feature>
<feature type="transmembrane region" description="Helical" evidence="1">
    <location>
        <begin position="79"/>
        <end position="101"/>
    </location>
</feature>
<name>A0A841HTE3_9GAMM</name>
<feature type="transmembrane region" description="Helical" evidence="1">
    <location>
        <begin position="175"/>
        <end position="193"/>
    </location>
</feature>
<evidence type="ECO:0000313" key="3">
    <source>
        <dbReference type="Proteomes" id="UP000588068"/>
    </source>
</evidence>
<sequence>MANELGDPHTLFFHVRMVMGMVIGLALAHLLRGVARVIEHPGDRALYWVHLLWVFFMFMYLVHFWWWELWFSTQTHWTFGIYFFLVLYSLLLYLLAALVFPEHLTDYSSYRDYFYSRRVWIFGVLALVFVVDFPDTWLKGKEYVERLGPEYPIRNMGFIVLSIAAMATRNATFHAVFAVAAIVYQLSWIVRLYDVLG</sequence>
<evidence type="ECO:0000256" key="1">
    <source>
        <dbReference type="SAM" id="Phobius"/>
    </source>
</evidence>
<keyword evidence="3" id="KW-1185">Reference proteome</keyword>
<evidence type="ECO:0000313" key="2">
    <source>
        <dbReference type="EMBL" id="MBB6095262.1"/>
    </source>
</evidence>
<dbReference type="AlphaFoldDB" id="A0A841HTE3"/>
<feature type="transmembrane region" description="Helical" evidence="1">
    <location>
        <begin position="46"/>
        <end position="67"/>
    </location>
</feature>
<dbReference type="RefSeq" id="WP_184334657.1">
    <property type="nucleotide sequence ID" value="NZ_JACHHZ010000005.1"/>
</dbReference>
<dbReference type="Proteomes" id="UP000588068">
    <property type="component" value="Unassembled WGS sequence"/>
</dbReference>
<organism evidence="2 3">
    <name type="scientific">Povalibacter uvarum</name>
    <dbReference type="NCBI Taxonomy" id="732238"/>
    <lineage>
        <taxon>Bacteria</taxon>
        <taxon>Pseudomonadati</taxon>
        <taxon>Pseudomonadota</taxon>
        <taxon>Gammaproteobacteria</taxon>
        <taxon>Steroidobacterales</taxon>
        <taxon>Steroidobacteraceae</taxon>
        <taxon>Povalibacter</taxon>
    </lineage>
</organism>
<protein>
    <submittedName>
        <fullName evidence="2">Uncharacterized protein</fullName>
    </submittedName>
</protein>
<keyword evidence="1" id="KW-0812">Transmembrane</keyword>